<evidence type="ECO:0000313" key="2">
    <source>
        <dbReference type="Proteomes" id="UP001175261"/>
    </source>
</evidence>
<proteinExistence type="predicted"/>
<evidence type="ECO:0000313" key="1">
    <source>
        <dbReference type="EMBL" id="KAK0388323.1"/>
    </source>
</evidence>
<gene>
    <name evidence="1" type="ORF">NLU13_4568</name>
</gene>
<dbReference type="Proteomes" id="UP001175261">
    <property type="component" value="Unassembled WGS sequence"/>
</dbReference>
<dbReference type="EMBL" id="JAPDFR010000003">
    <property type="protein sequence ID" value="KAK0388323.1"/>
    <property type="molecule type" value="Genomic_DNA"/>
</dbReference>
<keyword evidence="2" id="KW-1185">Reference proteome</keyword>
<sequence length="775" mass="86749">MAPFQLALELSNLFPARELSRSAFSAVMSLARDLRKSGSDLVIETDLAQIFGRARIDHDFEARFRGDVLLTTPDKSVAQIYPGSGIHLQAGPGPTVRHACKSPEKAYLASVIQLSMLAWFHQRTELASALTECIAKRFQLKYPDSNPDPGYHGIEATLEAVSSQTSTFAWSDLAEQVERKLRAAHPSYGCRSVEHRNLTALSPNQLLAAMDMLCTVQRLPEDRLMEVKNQKGIVVLILWANHLLSLTVRVQGLATGELVFPGSYKEVPQVIIHWDNHLDPYNPDEAGVYLLDSSMEVLLSIEPGILSMNKVAGEERHSVLDYGTKWLRRTCNFIISVSESDPLYQDLAEYVTAMAWYVSQGLCRTWYIPRQKDDTDDMPIVLDRWQVAASARLLFRGIGVNLQSIDSMIEKATPGCPLKDFPRPRSLEGYLGRVPLQNRAEALMRLDLRSLTVLVVLIASVVGVDSDVFAHAPISFSLSSLTTQHLVESLWNESAGKHVRVEELEWVGLLGQLLVGRGYQPDAHDAEMPAFIISDFGWSLVLDTVADKDPGDVRPWMMHLRQGVPTNSQTSERKHRVCDFYNIDDALLPDRTVHDRTAAFLPRTVTAVTSRTEYVTSRRDAFLVSVRLRARELQGDGAVKVTDFNYHQHTKEVVLNNLALSPRELNQALWVVHFSEACEHGTSKPSSALVRLGTESVTTNSLNWRNEGCVVEDSSEMPQRVCVLLVKDDPRARWLAVREAVLNPHRKVLLRCKHTCVDCAIDRAAGTRGRWLVII</sequence>
<name>A0AA39L8T2_SARSR</name>
<protein>
    <submittedName>
        <fullName evidence="1">Uncharacterized protein</fullName>
    </submittedName>
</protein>
<dbReference type="AlphaFoldDB" id="A0AA39L8T2"/>
<organism evidence="1 2">
    <name type="scientific">Sarocladium strictum</name>
    <name type="common">Black bundle disease fungus</name>
    <name type="synonym">Acremonium strictum</name>
    <dbReference type="NCBI Taxonomy" id="5046"/>
    <lineage>
        <taxon>Eukaryota</taxon>
        <taxon>Fungi</taxon>
        <taxon>Dikarya</taxon>
        <taxon>Ascomycota</taxon>
        <taxon>Pezizomycotina</taxon>
        <taxon>Sordariomycetes</taxon>
        <taxon>Hypocreomycetidae</taxon>
        <taxon>Hypocreales</taxon>
        <taxon>Sarocladiaceae</taxon>
        <taxon>Sarocladium</taxon>
    </lineage>
</organism>
<accession>A0AA39L8T2</accession>
<reference evidence="1" key="1">
    <citation type="submission" date="2022-10" db="EMBL/GenBank/DDBJ databases">
        <title>Determination and structural analysis of whole genome sequence of Sarocladium strictum F4-1.</title>
        <authorList>
            <person name="Hu L."/>
            <person name="Jiang Y."/>
        </authorList>
    </citation>
    <scope>NUCLEOTIDE SEQUENCE</scope>
    <source>
        <strain evidence="1">F4-1</strain>
    </source>
</reference>
<comment type="caution">
    <text evidence="1">The sequence shown here is derived from an EMBL/GenBank/DDBJ whole genome shotgun (WGS) entry which is preliminary data.</text>
</comment>